<protein>
    <submittedName>
        <fullName evidence="2">Uncharacterized protein</fullName>
    </submittedName>
</protein>
<sequence>MSVSTEETPYLALVVLKVAELTGLRIAWRNPPPALVIPVVPGVTSKGAFVREIVRQAASASKAPDHIINMPRGLGDNGLPLETVVASTAKDVQIVWTISAPPPSGFGGNGRSSALASTNPFFEKDGASSTTNFQAVTSLADLSDTQFHDCIRKMQSRETNRGREDYFVMEVKYDYDQQKQKQKQRQMEEDDEFMPLPPIAVSTTREDFLSPEKKKQFDLPLPLPPSHHPHSEQYEQEQKNIRMLTAASSSGLMGPPSFSNYEIVYPPSRSRPVFLPTVEEESEDDGQPERTAGEYGLERSPRATKINKGKNVAAALHQPLPKTPVGSPRHRHRHGLKVPASIKGHLNAPRKPEYTPSFSPIVNDKDDRPETYTPDVWGINKTILDTRIADHEKETSPDEEFLQRRRSPTRGSNSKSRIPGLAFHLPLSRGLKKSASSPSLVDDHKKGGFSSASSRHQLNAEFPIANRKNEN</sequence>
<feature type="region of interest" description="Disordered" evidence="1">
    <location>
        <begin position="344"/>
        <end position="375"/>
    </location>
</feature>
<dbReference type="Proteomes" id="UP001390339">
    <property type="component" value="Unassembled WGS sequence"/>
</dbReference>
<reference evidence="2 3" key="1">
    <citation type="journal article" date="2024" name="IMA Fungus">
        <title>Apiospora arundinis, a panoply of carbohydrate-active enzymes and secondary metabolites.</title>
        <authorList>
            <person name="Sorensen T."/>
            <person name="Petersen C."/>
            <person name="Muurmann A.T."/>
            <person name="Christiansen J.V."/>
            <person name="Brundto M.L."/>
            <person name="Overgaard C.K."/>
            <person name="Boysen A.T."/>
            <person name="Wollenberg R.D."/>
            <person name="Larsen T.O."/>
            <person name="Sorensen J.L."/>
            <person name="Nielsen K.L."/>
            <person name="Sondergaard T.E."/>
        </authorList>
    </citation>
    <scope>NUCLEOTIDE SEQUENCE [LARGE SCALE GENOMIC DNA]</scope>
    <source>
        <strain evidence="2 3">AAU 773</strain>
    </source>
</reference>
<organism evidence="2 3">
    <name type="scientific">Apiospora arundinis</name>
    <dbReference type="NCBI Taxonomy" id="335852"/>
    <lineage>
        <taxon>Eukaryota</taxon>
        <taxon>Fungi</taxon>
        <taxon>Dikarya</taxon>
        <taxon>Ascomycota</taxon>
        <taxon>Pezizomycotina</taxon>
        <taxon>Sordariomycetes</taxon>
        <taxon>Xylariomycetidae</taxon>
        <taxon>Amphisphaeriales</taxon>
        <taxon>Apiosporaceae</taxon>
        <taxon>Apiospora</taxon>
    </lineage>
</organism>
<dbReference type="EMBL" id="JAPCWZ010000005">
    <property type="protein sequence ID" value="KAK8863452.1"/>
    <property type="molecule type" value="Genomic_DNA"/>
</dbReference>
<evidence type="ECO:0000313" key="2">
    <source>
        <dbReference type="EMBL" id="KAK8863452.1"/>
    </source>
</evidence>
<evidence type="ECO:0000256" key="1">
    <source>
        <dbReference type="SAM" id="MobiDB-lite"/>
    </source>
</evidence>
<comment type="caution">
    <text evidence="2">The sequence shown here is derived from an EMBL/GenBank/DDBJ whole genome shotgun (WGS) entry which is preliminary data.</text>
</comment>
<gene>
    <name evidence="2" type="ORF">PGQ11_009687</name>
</gene>
<evidence type="ECO:0000313" key="3">
    <source>
        <dbReference type="Proteomes" id="UP001390339"/>
    </source>
</evidence>
<proteinExistence type="predicted"/>
<name>A0ABR2IIQ6_9PEZI</name>
<feature type="region of interest" description="Disordered" evidence="1">
    <location>
        <begin position="387"/>
        <end position="471"/>
    </location>
</feature>
<keyword evidence="3" id="KW-1185">Reference proteome</keyword>
<feature type="compositionally biased region" description="Basic and acidic residues" evidence="1">
    <location>
        <begin position="204"/>
        <end position="217"/>
    </location>
</feature>
<feature type="region of interest" description="Disordered" evidence="1">
    <location>
        <begin position="202"/>
        <end position="232"/>
    </location>
</feature>
<feature type="compositionally biased region" description="Basic and acidic residues" evidence="1">
    <location>
        <begin position="387"/>
        <end position="396"/>
    </location>
</feature>
<accession>A0ABR2IIQ6</accession>